<evidence type="ECO:0000256" key="1">
    <source>
        <dbReference type="SAM" id="MobiDB-lite"/>
    </source>
</evidence>
<gene>
    <name evidence="3" type="ORF">LCGC14_2146870</name>
</gene>
<feature type="domain" description="Putative regulatory protein FmdB zinc ribbon" evidence="2">
    <location>
        <begin position="1"/>
        <end position="40"/>
    </location>
</feature>
<protein>
    <recommendedName>
        <fullName evidence="2">Putative regulatory protein FmdB zinc ribbon domain-containing protein</fullName>
    </recommendedName>
</protein>
<proteinExistence type="predicted"/>
<evidence type="ECO:0000313" key="3">
    <source>
        <dbReference type="EMBL" id="KKL66252.1"/>
    </source>
</evidence>
<feature type="compositionally biased region" description="Basic and acidic residues" evidence="1">
    <location>
        <begin position="86"/>
        <end position="108"/>
    </location>
</feature>
<accession>A0A0F9GT29</accession>
<organism evidence="3">
    <name type="scientific">marine sediment metagenome</name>
    <dbReference type="NCBI Taxonomy" id="412755"/>
    <lineage>
        <taxon>unclassified sequences</taxon>
        <taxon>metagenomes</taxon>
        <taxon>ecological metagenomes</taxon>
    </lineage>
</organism>
<name>A0A0F9GT29_9ZZZZ</name>
<comment type="caution">
    <text evidence="3">The sequence shown here is derived from an EMBL/GenBank/DDBJ whole genome shotgun (WGS) entry which is preliminary data.</text>
</comment>
<sequence length="108" mass="12413">MPLYKYACECGIIVEDLRSMKDRNDKTVCDCGKVMYRDFTMKKTNAPADCPRVSTALGVHPSQITRGEAERVHPGAKFNPNGDMLIKNRSEQKQRLRERGWCNRDSYN</sequence>
<feature type="region of interest" description="Disordered" evidence="1">
    <location>
        <begin position="61"/>
        <end position="108"/>
    </location>
</feature>
<evidence type="ECO:0000259" key="2">
    <source>
        <dbReference type="SMART" id="SM00834"/>
    </source>
</evidence>
<dbReference type="InterPro" id="IPR013429">
    <property type="entry name" value="Regulatory_FmdB_Zinc_ribbon"/>
</dbReference>
<dbReference type="EMBL" id="LAZR01027269">
    <property type="protein sequence ID" value="KKL66252.1"/>
    <property type="molecule type" value="Genomic_DNA"/>
</dbReference>
<reference evidence="3" key="1">
    <citation type="journal article" date="2015" name="Nature">
        <title>Complex archaea that bridge the gap between prokaryotes and eukaryotes.</title>
        <authorList>
            <person name="Spang A."/>
            <person name="Saw J.H."/>
            <person name="Jorgensen S.L."/>
            <person name="Zaremba-Niedzwiedzka K."/>
            <person name="Martijn J."/>
            <person name="Lind A.E."/>
            <person name="van Eijk R."/>
            <person name="Schleper C."/>
            <person name="Guy L."/>
            <person name="Ettema T.J."/>
        </authorList>
    </citation>
    <scope>NUCLEOTIDE SEQUENCE</scope>
</reference>
<dbReference type="AlphaFoldDB" id="A0A0F9GT29"/>
<dbReference type="SMART" id="SM00834">
    <property type="entry name" value="CxxC_CXXC_SSSS"/>
    <property type="match status" value="1"/>
</dbReference>